<dbReference type="GO" id="GO:0009307">
    <property type="term" value="P:DNA restriction-modification system"/>
    <property type="evidence" value="ECO:0007669"/>
    <property type="project" value="UniProtKB-KW"/>
</dbReference>
<proteinExistence type="inferred from homology"/>
<sequence length="199" mass="22925">MSNEHWTPRLMGELFEKRSEQGIAGLPIMSVTIERGLVPRDSLDRKMETNLSDEEHLLVRRGDIAYNMMRMWQGASGVAHEDCLVSPAYVVLNPTELIDSRFASYFFKHPHTLKQFRDFSHGIAEDRLRLYYEDFSAIPTRVPDKEEQARIARFIEACDSQLDLLKQKVELLGQRREGLSNRLLTGELLLDDTCKAKGK</sequence>
<gene>
    <name evidence="5" type="ordered locus">Plabr_0970</name>
</gene>
<dbReference type="PANTHER" id="PTHR43140:SF1">
    <property type="entry name" value="TYPE I RESTRICTION ENZYME ECOKI SPECIFICITY SUBUNIT"/>
    <property type="match status" value="1"/>
</dbReference>
<evidence type="ECO:0000256" key="1">
    <source>
        <dbReference type="ARBA" id="ARBA00010923"/>
    </source>
</evidence>
<dbReference type="eggNOG" id="COG0732">
    <property type="taxonomic scope" value="Bacteria"/>
</dbReference>
<dbReference type="AlphaFoldDB" id="F0SJ49"/>
<evidence type="ECO:0000313" key="5">
    <source>
        <dbReference type="EMBL" id="ADY58591.1"/>
    </source>
</evidence>
<dbReference type="SUPFAM" id="SSF116734">
    <property type="entry name" value="DNA methylase specificity domain"/>
    <property type="match status" value="1"/>
</dbReference>
<dbReference type="PANTHER" id="PTHR43140">
    <property type="entry name" value="TYPE-1 RESTRICTION ENZYME ECOKI SPECIFICITY PROTEIN"/>
    <property type="match status" value="1"/>
</dbReference>
<dbReference type="KEGG" id="pbs:Plabr_0970"/>
<evidence type="ECO:0000256" key="3">
    <source>
        <dbReference type="ARBA" id="ARBA00023125"/>
    </source>
</evidence>
<organism evidence="5 6">
    <name type="scientific">Rubinisphaera brasiliensis (strain ATCC 49424 / DSM 5305 / JCM 21570 / IAM 15109 / NBRC 103401 / IFAM 1448)</name>
    <name type="common">Planctomyces brasiliensis</name>
    <dbReference type="NCBI Taxonomy" id="756272"/>
    <lineage>
        <taxon>Bacteria</taxon>
        <taxon>Pseudomonadati</taxon>
        <taxon>Planctomycetota</taxon>
        <taxon>Planctomycetia</taxon>
        <taxon>Planctomycetales</taxon>
        <taxon>Planctomycetaceae</taxon>
        <taxon>Rubinisphaera</taxon>
    </lineage>
</organism>
<dbReference type="InterPro" id="IPR051212">
    <property type="entry name" value="Type-I_RE_S_subunit"/>
</dbReference>
<dbReference type="InterPro" id="IPR044946">
    <property type="entry name" value="Restrct_endonuc_typeI_TRD_sf"/>
</dbReference>
<dbReference type="HOGENOM" id="CLU_021095_9_6_0"/>
<dbReference type="InterPro" id="IPR000055">
    <property type="entry name" value="Restrct_endonuc_typeI_TRD"/>
</dbReference>
<evidence type="ECO:0000259" key="4">
    <source>
        <dbReference type="Pfam" id="PF01420"/>
    </source>
</evidence>
<accession>F0SJ49</accession>
<keyword evidence="6" id="KW-1185">Reference proteome</keyword>
<dbReference type="GO" id="GO:0003677">
    <property type="term" value="F:DNA binding"/>
    <property type="evidence" value="ECO:0007669"/>
    <property type="project" value="UniProtKB-KW"/>
</dbReference>
<reference evidence="6" key="1">
    <citation type="submission" date="2011-02" db="EMBL/GenBank/DDBJ databases">
        <title>The complete genome of Planctomyces brasiliensis DSM 5305.</title>
        <authorList>
            <person name="Lucas S."/>
            <person name="Copeland A."/>
            <person name="Lapidus A."/>
            <person name="Bruce D."/>
            <person name="Goodwin L."/>
            <person name="Pitluck S."/>
            <person name="Kyrpides N."/>
            <person name="Mavromatis K."/>
            <person name="Pagani I."/>
            <person name="Ivanova N."/>
            <person name="Ovchinnikova G."/>
            <person name="Lu M."/>
            <person name="Detter J.C."/>
            <person name="Han C."/>
            <person name="Land M."/>
            <person name="Hauser L."/>
            <person name="Markowitz V."/>
            <person name="Cheng J.-F."/>
            <person name="Hugenholtz P."/>
            <person name="Woyke T."/>
            <person name="Wu D."/>
            <person name="Tindall B."/>
            <person name="Pomrenke H.G."/>
            <person name="Brambilla E."/>
            <person name="Klenk H.-P."/>
            <person name="Eisen J.A."/>
        </authorList>
    </citation>
    <scope>NUCLEOTIDE SEQUENCE [LARGE SCALE GENOMIC DNA]</scope>
    <source>
        <strain evidence="6">ATCC 49424 / DSM 5305 / JCM 21570 / NBRC 103401 / IFAM 1448</strain>
    </source>
</reference>
<keyword evidence="3" id="KW-0238">DNA-binding</keyword>
<dbReference type="Proteomes" id="UP000006860">
    <property type="component" value="Chromosome"/>
</dbReference>
<comment type="similarity">
    <text evidence="1">Belongs to the type-I restriction system S methylase family.</text>
</comment>
<dbReference type="Pfam" id="PF01420">
    <property type="entry name" value="Methylase_S"/>
    <property type="match status" value="1"/>
</dbReference>
<evidence type="ECO:0000256" key="2">
    <source>
        <dbReference type="ARBA" id="ARBA00022747"/>
    </source>
</evidence>
<dbReference type="RefSeq" id="WP_013627329.1">
    <property type="nucleotide sequence ID" value="NC_015174.1"/>
</dbReference>
<name>F0SJ49_RUBBR</name>
<dbReference type="CDD" id="cd16961">
    <property type="entry name" value="RMtype1_S_TRD-CR_like"/>
    <property type="match status" value="1"/>
</dbReference>
<keyword evidence="2" id="KW-0680">Restriction system</keyword>
<dbReference type="REBASE" id="33827">
    <property type="entry name" value="S.Pbr5305ORF969P"/>
</dbReference>
<dbReference type="Gene3D" id="3.90.220.20">
    <property type="entry name" value="DNA methylase specificity domains"/>
    <property type="match status" value="1"/>
</dbReference>
<feature type="domain" description="Type I restriction modification DNA specificity" evidence="4">
    <location>
        <begin position="74"/>
        <end position="170"/>
    </location>
</feature>
<protein>
    <submittedName>
        <fullName evidence="5">Type I restriction system, specificity protein HsdS</fullName>
    </submittedName>
</protein>
<dbReference type="EMBL" id="CP002546">
    <property type="protein sequence ID" value="ADY58591.1"/>
    <property type="molecule type" value="Genomic_DNA"/>
</dbReference>
<evidence type="ECO:0000313" key="6">
    <source>
        <dbReference type="Proteomes" id="UP000006860"/>
    </source>
</evidence>
<dbReference type="STRING" id="756272.Plabr_0970"/>